<reference evidence="1 2" key="1">
    <citation type="journal article" date="2019" name="Sci. Rep.">
        <title>A multi-omics analysis of the grapevine pathogen Lasiodiplodia theobromae reveals that temperature affects the expression of virulence- and pathogenicity-related genes.</title>
        <authorList>
            <person name="Felix C."/>
            <person name="Meneses R."/>
            <person name="Goncalves M.F.M."/>
            <person name="Tilleman L."/>
            <person name="Duarte A.S."/>
            <person name="Jorrin-Novo J.V."/>
            <person name="Van de Peer Y."/>
            <person name="Deforce D."/>
            <person name="Van Nieuwerburgh F."/>
            <person name="Esteves A.C."/>
            <person name="Alves A."/>
        </authorList>
    </citation>
    <scope>NUCLEOTIDE SEQUENCE [LARGE SCALE GENOMIC DNA]</scope>
    <source>
        <strain evidence="1 2">LA-SOL3</strain>
    </source>
</reference>
<dbReference type="AlphaFoldDB" id="A0A5N5D5B4"/>
<sequence length="110" mass="12559">MQERFRRNMVDTARHAAEKFCPKYRHSRLQADINSSGGDGVRYRPSVRMSRAAISRYCSTHILDNLGLRRRCGEEVHQPRNGGSHLLRWTAASEDLAEQGLWYAMNGGVL</sequence>
<protein>
    <submittedName>
        <fullName evidence="1">Uncharacterized protein</fullName>
    </submittedName>
</protein>
<comment type="caution">
    <text evidence="1">The sequence shown here is derived from an EMBL/GenBank/DDBJ whole genome shotgun (WGS) entry which is preliminary data.</text>
</comment>
<evidence type="ECO:0000313" key="2">
    <source>
        <dbReference type="Proteomes" id="UP000325902"/>
    </source>
</evidence>
<accession>A0A5N5D5B4</accession>
<proteinExistence type="predicted"/>
<gene>
    <name evidence="1" type="ORF">DBV05_g8369</name>
</gene>
<organism evidence="1 2">
    <name type="scientific">Lasiodiplodia theobromae</name>
    <dbReference type="NCBI Taxonomy" id="45133"/>
    <lineage>
        <taxon>Eukaryota</taxon>
        <taxon>Fungi</taxon>
        <taxon>Dikarya</taxon>
        <taxon>Ascomycota</taxon>
        <taxon>Pezizomycotina</taxon>
        <taxon>Dothideomycetes</taxon>
        <taxon>Dothideomycetes incertae sedis</taxon>
        <taxon>Botryosphaeriales</taxon>
        <taxon>Botryosphaeriaceae</taxon>
        <taxon>Lasiodiplodia</taxon>
    </lineage>
</organism>
<dbReference type="Proteomes" id="UP000325902">
    <property type="component" value="Unassembled WGS sequence"/>
</dbReference>
<keyword evidence="2" id="KW-1185">Reference proteome</keyword>
<evidence type="ECO:0000313" key="1">
    <source>
        <dbReference type="EMBL" id="KAB2572973.1"/>
    </source>
</evidence>
<dbReference type="EMBL" id="VCHE01000067">
    <property type="protein sequence ID" value="KAB2572973.1"/>
    <property type="molecule type" value="Genomic_DNA"/>
</dbReference>
<name>A0A5N5D5B4_9PEZI</name>